<proteinExistence type="predicted"/>
<evidence type="ECO:0000256" key="1">
    <source>
        <dbReference type="SAM" id="SignalP"/>
    </source>
</evidence>
<accession>A0A433KYN5</accession>
<keyword evidence="3" id="KW-1185">Reference proteome</keyword>
<dbReference type="Proteomes" id="UP000287336">
    <property type="component" value="Unassembled WGS sequence"/>
</dbReference>
<dbReference type="NCBIfam" id="NF033223">
    <property type="entry name" value="YHYH_alt"/>
    <property type="match status" value="1"/>
</dbReference>
<name>A0A433KYN5_9GAMM</name>
<feature type="chain" id="PRO_5019215745" evidence="1">
    <location>
        <begin position="21"/>
        <end position="40"/>
    </location>
</feature>
<evidence type="ECO:0000313" key="3">
    <source>
        <dbReference type="Proteomes" id="UP000287336"/>
    </source>
</evidence>
<dbReference type="InterPro" id="IPR047773">
    <property type="entry name" value="YHYH_dom_bact"/>
</dbReference>
<organism evidence="2 3">
    <name type="scientific">Vreelandella andesensis</name>
    <dbReference type="NCBI Taxonomy" id="447567"/>
    <lineage>
        <taxon>Bacteria</taxon>
        <taxon>Pseudomonadati</taxon>
        <taxon>Pseudomonadota</taxon>
        <taxon>Gammaproteobacteria</taxon>
        <taxon>Oceanospirillales</taxon>
        <taxon>Halomonadaceae</taxon>
        <taxon>Vreelandella</taxon>
    </lineage>
</organism>
<reference evidence="2 3" key="1">
    <citation type="submission" date="2018-12" db="EMBL/GenBank/DDBJ databases">
        <title>three novel Halomonas strain isolated from plants.</title>
        <authorList>
            <person name="Sun C."/>
        </authorList>
    </citation>
    <scope>NUCLEOTIDE SEQUENCE [LARGE SCALE GENOMIC DNA]</scope>
    <source>
        <strain evidence="2 3">DSM 19434</strain>
    </source>
</reference>
<dbReference type="AlphaFoldDB" id="A0A433KYN5"/>
<protein>
    <submittedName>
        <fullName evidence="2">YHYH domain-containing protein</fullName>
    </submittedName>
</protein>
<evidence type="ECO:0000313" key="2">
    <source>
        <dbReference type="EMBL" id="RUR34779.1"/>
    </source>
</evidence>
<sequence>MKKLVAILFASMMIVGVAHAHSGGTNSSGCHAGSKPYHCH</sequence>
<keyword evidence="1" id="KW-0732">Signal</keyword>
<gene>
    <name evidence="2" type="ORF">ELY33_00955</name>
</gene>
<dbReference type="OrthoDB" id="5366081at2"/>
<feature type="signal peptide" evidence="1">
    <location>
        <begin position="1"/>
        <end position="20"/>
    </location>
</feature>
<dbReference type="EMBL" id="RZHG01000002">
    <property type="protein sequence ID" value="RUR34779.1"/>
    <property type="molecule type" value="Genomic_DNA"/>
</dbReference>
<comment type="caution">
    <text evidence="2">The sequence shown here is derived from an EMBL/GenBank/DDBJ whole genome shotgun (WGS) entry which is preliminary data.</text>
</comment>